<dbReference type="Gene3D" id="1.20.120.450">
    <property type="entry name" value="dinb family like domain"/>
    <property type="match status" value="1"/>
</dbReference>
<gene>
    <name evidence="2" type="primary">nagL_1</name>
    <name evidence="2" type="ORF">GCM10009836_02320</name>
</gene>
<dbReference type="InterPro" id="IPR036527">
    <property type="entry name" value="SCP2_sterol-bd_dom_sf"/>
</dbReference>
<dbReference type="GO" id="GO:0016853">
    <property type="term" value="F:isomerase activity"/>
    <property type="evidence" value="ECO:0007669"/>
    <property type="project" value="UniProtKB-KW"/>
</dbReference>
<accession>A0ABN2MIJ9</accession>
<dbReference type="SUPFAM" id="SSF109854">
    <property type="entry name" value="DinB/YfiT-like putative metalloenzymes"/>
    <property type="match status" value="1"/>
</dbReference>
<evidence type="ECO:0000313" key="2">
    <source>
        <dbReference type="EMBL" id="GAA1828113.1"/>
    </source>
</evidence>
<dbReference type="NCBIfam" id="TIGR03083">
    <property type="entry name" value="maleylpyruvate isomerase family mycothiol-dependent enzyme"/>
    <property type="match status" value="1"/>
</dbReference>
<feature type="domain" description="Mycothiol-dependent maleylpyruvate isomerase metal-binding" evidence="1">
    <location>
        <begin position="23"/>
        <end position="145"/>
    </location>
</feature>
<dbReference type="Pfam" id="PF11716">
    <property type="entry name" value="MDMPI_N"/>
    <property type="match status" value="1"/>
</dbReference>
<dbReference type="Gene3D" id="3.30.1050.20">
    <property type="match status" value="1"/>
</dbReference>
<dbReference type="Proteomes" id="UP001500449">
    <property type="component" value="Unassembled WGS sequence"/>
</dbReference>
<dbReference type="SUPFAM" id="SSF55718">
    <property type="entry name" value="SCP-like"/>
    <property type="match status" value="1"/>
</dbReference>
<keyword evidence="3" id="KW-1185">Reference proteome</keyword>
<proteinExistence type="predicted"/>
<dbReference type="InterPro" id="IPR024344">
    <property type="entry name" value="MDMPI_metal-binding"/>
</dbReference>
<evidence type="ECO:0000313" key="3">
    <source>
        <dbReference type="Proteomes" id="UP001500449"/>
    </source>
</evidence>
<dbReference type="EMBL" id="BAAAQK010000001">
    <property type="protein sequence ID" value="GAA1828113.1"/>
    <property type="molecule type" value="Genomic_DNA"/>
</dbReference>
<name>A0ABN2MIJ9_9PSEU</name>
<dbReference type="InterPro" id="IPR017517">
    <property type="entry name" value="Maleyloyr_isom"/>
</dbReference>
<dbReference type="InterPro" id="IPR034660">
    <property type="entry name" value="DinB/YfiT-like"/>
</dbReference>
<dbReference type="RefSeq" id="WP_344411607.1">
    <property type="nucleotide sequence ID" value="NZ_BAAAQK010000001.1"/>
</dbReference>
<organism evidence="2 3">
    <name type="scientific">Pseudonocardia ailaonensis</name>
    <dbReference type="NCBI Taxonomy" id="367279"/>
    <lineage>
        <taxon>Bacteria</taxon>
        <taxon>Bacillati</taxon>
        <taxon>Actinomycetota</taxon>
        <taxon>Actinomycetes</taxon>
        <taxon>Pseudonocardiales</taxon>
        <taxon>Pseudonocardiaceae</taxon>
        <taxon>Pseudonocardia</taxon>
    </lineage>
</organism>
<sequence length="225" mass="24220">MTAGARARGWADDGFLLLLKGIDGLTEADLDDDCALPGWSRRHLLAHVASNAEAVGRLLAWARTGVETPMYSSPDQRTADIAAGAARPDLRDWVRESAVALSRAMDELPEQAWDHEVVTAQGRVVPASETTWMRARETCVHAVDLGTGTTFGDLPEDFLAALLDDVAGWRGSRPGPAIVLTTPRTHHELAGDPPVTRLDLPLATAAGWLTGRHTASELPALPRWL</sequence>
<protein>
    <submittedName>
        <fullName evidence="2">Mycothiol-dependent maleylpyruvate isomerase NagL</fullName>
    </submittedName>
</protein>
<keyword evidence="2" id="KW-0413">Isomerase</keyword>
<evidence type="ECO:0000259" key="1">
    <source>
        <dbReference type="Pfam" id="PF11716"/>
    </source>
</evidence>
<comment type="caution">
    <text evidence="2">The sequence shown here is derived from an EMBL/GenBank/DDBJ whole genome shotgun (WGS) entry which is preliminary data.</text>
</comment>
<reference evidence="2 3" key="1">
    <citation type="journal article" date="2019" name="Int. J. Syst. Evol. Microbiol.">
        <title>The Global Catalogue of Microorganisms (GCM) 10K type strain sequencing project: providing services to taxonomists for standard genome sequencing and annotation.</title>
        <authorList>
            <consortium name="The Broad Institute Genomics Platform"/>
            <consortium name="The Broad Institute Genome Sequencing Center for Infectious Disease"/>
            <person name="Wu L."/>
            <person name="Ma J."/>
        </authorList>
    </citation>
    <scope>NUCLEOTIDE SEQUENCE [LARGE SCALE GENOMIC DNA]</scope>
    <source>
        <strain evidence="2 3">JCM 16009</strain>
    </source>
</reference>